<dbReference type="NCBIfam" id="TIGR00360">
    <property type="entry name" value="ComEC_N-term"/>
    <property type="match status" value="1"/>
</dbReference>
<feature type="transmembrane region" description="Helical" evidence="6">
    <location>
        <begin position="354"/>
        <end position="371"/>
    </location>
</feature>
<feature type="transmembrane region" description="Helical" evidence="6">
    <location>
        <begin position="501"/>
        <end position="520"/>
    </location>
</feature>
<feature type="transmembrane region" description="Helical" evidence="6">
    <location>
        <begin position="448"/>
        <end position="465"/>
    </location>
</feature>
<reference evidence="9" key="1">
    <citation type="submission" date="2020-10" db="EMBL/GenBank/DDBJ databases">
        <authorList>
            <person name="Castelo-Branco R."/>
            <person name="Eusebio N."/>
            <person name="Adriana R."/>
            <person name="Vieira A."/>
            <person name="Brugerolle De Fraissinette N."/>
            <person name="Rezende De Castro R."/>
            <person name="Schneider M.P."/>
            <person name="Vasconcelos V."/>
            <person name="Leao P.N."/>
        </authorList>
    </citation>
    <scope>NUCLEOTIDE SEQUENCE</scope>
    <source>
        <strain evidence="9">LEGE 11480</strain>
    </source>
</reference>
<dbReference type="Pfam" id="PF03772">
    <property type="entry name" value="Competence"/>
    <property type="match status" value="1"/>
</dbReference>
<dbReference type="GO" id="GO:0005886">
    <property type="term" value="C:plasma membrane"/>
    <property type="evidence" value="ECO:0007669"/>
    <property type="project" value="UniProtKB-SubCell"/>
</dbReference>
<evidence type="ECO:0000256" key="3">
    <source>
        <dbReference type="ARBA" id="ARBA00022692"/>
    </source>
</evidence>
<evidence type="ECO:0000256" key="4">
    <source>
        <dbReference type="ARBA" id="ARBA00022989"/>
    </source>
</evidence>
<evidence type="ECO:0000259" key="7">
    <source>
        <dbReference type="Pfam" id="PF03772"/>
    </source>
</evidence>
<organism evidence="9 10">
    <name type="scientific">Romeriopsis navalis LEGE 11480</name>
    <dbReference type="NCBI Taxonomy" id="2777977"/>
    <lineage>
        <taxon>Bacteria</taxon>
        <taxon>Bacillati</taxon>
        <taxon>Cyanobacteriota</taxon>
        <taxon>Cyanophyceae</taxon>
        <taxon>Leptolyngbyales</taxon>
        <taxon>Leptolyngbyaceae</taxon>
        <taxon>Romeriopsis</taxon>
        <taxon>Romeriopsis navalis</taxon>
    </lineage>
</organism>
<dbReference type="EMBL" id="JADEXQ010000117">
    <property type="protein sequence ID" value="MBE9032656.1"/>
    <property type="molecule type" value="Genomic_DNA"/>
</dbReference>
<accession>A0A928Z4I3</accession>
<dbReference type="PANTHER" id="PTHR30619:SF1">
    <property type="entry name" value="RECOMBINATION PROTEIN 2"/>
    <property type="match status" value="1"/>
</dbReference>
<feature type="transmembrane region" description="Helical" evidence="6">
    <location>
        <begin position="383"/>
        <end position="401"/>
    </location>
</feature>
<dbReference type="Pfam" id="PF13567">
    <property type="entry name" value="DUF4131"/>
    <property type="match status" value="1"/>
</dbReference>
<evidence type="ECO:0000256" key="6">
    <source>
        <dbReference type="SAM" id="Phobius"/>
    </source>
</evidence>
<feature type="domain" description="DUF4131" evidence="8">
    <location>
        <begin position="27"/>
        <end position="197"/>
    </location>
</feature>
<sequence length="750" mass="82115">MQITTIVWLCLAYMLGLVATGLAIAQPWLGIGLLLVGVAFEFSFRRWWRARLPVWFCLIMAGVALVATLHYQWRLPQPGSTDVSRFVPVLRSREVIVQGVVESLPRLTRSEQMQIWLQVEGLDVGPLAPRLTTSPALARGRLYVTVPPAVGADVHPGLKVKVKGNLYRPQAAKNPDGFDFQQFLRRQNSFAGLRGESLEFEAQPQRWGLWQIQRRIIRAQAVKLPAPEGAMLSAIVLGGRVVDLPFALKDQFAQVGLAHVLAASGFHVALLLNAVLWLTQRLSSRWRFGLGAVALLLFLGLTGLQPSVCRAVVMGFAVLLAVVVDRQVDALRSLLGATTLLLIANPLWMWDLGFQFSVLATLGLIVTVPWLMQGLTWLPQGIAGALAVPIAAFIWTVPLQLHTFGVMSPYSLLVNLSTTPLVIVISLGGILNALLAVLWPVAASWSSLLLHYPIALLLAIVELASRLPGSLVVVGALPLGLMLLLYGLVAVLWIRIDWRQFGWAFGLAGAALVWLPSLHWQNHVTQVTALATRDQPVLVVQDRGKTGLVNSGKARTASLTVLPFLQQQGVSRLDWAIALSRQGQPQDQPTGWQALADRFGLGHLHHVSQAVALPQSQMLAVDRSVKLGRSRGSQVSASPDVLSLRVAKQRWLLFAGLPGRAQPDLVSVSGLQNHQVMWWPGGRLRQSLVGQIQPNVAIAYGRRLDTLTEEMLERQGVQVFWLKRDGAVQWREGKGFRSTLTGVDAKGVLL</sequence>
<feature type="transmembrane region" description="Helical" evidence="6">
    <location>
        <begin position="471"/>
        <end position="494"/>
    </location>
</feature>
<keyword evidence="3 6" id="KW-0812">Transmembrane</keyword>
<feature type="transmembrane region" description="Helical" evidence="6">
    <location>
        <begin position="308"/>
        <end position="324"/>
    </location>
</feature>
<dbReference type="Proteomes" id="UP000625316">
    <property type="component" value="Unassembled WGS sequence"/>
</dbReference>
<comment type="subcellular location">
    <subcellularLocation>
        <location evidence="1">Cell membrane</location>
        <topology evidence="1">Multi-pass membrane protein</topology>
    </subcellularLocation>
</comment>
<evidence type="ECO:0000313" key="9">
    <source>
        <dbReference type="EMBL" id="MBE9032656.1"/>
    </source>
</evidence>
<dbReference type="RefSeq" id="WP_264327475.1">
    <property type="nucleotide sequence ID" value="NZ_JADEXQ010000117.1"/>
</dbReference>
<feature type="transmembrane region" description="Helical" evidence="6">
    <location>
        <begin position="421"/>
        <end position="441"/>
    </location>
</feature>
<dbReference type="InterPro" id="IPR025405">
    <property type="entry name" value="DUF4131"/>
</dbReference>
<protein>
    <submittedName>
        <fullName evidence="9">ComEC/Rec2 family competence protein</fullName>
    </submittedName>
</protein>
<dbReference type="InterPro" id="IPR004477">
    <property type="entry name" value="ComEC_N"/>
</dbReference>
<comment type="caution">
    <text evidence="9">The sequence shown here is derived from an EMBL/GenBank/DDBJ whole genome shotgun (WGS) entry which is preliminary data.</text>
</comment>
<feature type="transmembrane region" description="Helical" evidence="6">
    <location>
        <begin position="12"/>
        <end position="40"/>
    </location>
</feature>
<feature type="transmembrane region" description="Helical" evidence="6">
    <location>
        <begin position="52"/>
        <end position="73"/>
    </location>
</feature>
<keyword evidence="5 6" id="KW-0472">Membrane</keyword>
<dbReference type="PANTHER" id="PTHR30619">
    <property type="entry name" value="DNA INTERNALIZATION/COMPETENCE PROTEIN COMEC/REC2"/>
    <property type="match status" value="1"/>
</dbReference>
<keyword evidence="2" id="KW-1003">Cell membrane</keyword>
<evidence type="ECO:0000259" key="8">
    <source>
        <dbReference type="Pfam" id="PF13567"/>
    </source>
</evidence>
<feature type="transmembrane region" description="Helical" evidence="6">
    <location>
        <begin position="331"/>
        <end position="348"/>
    </location>
</feature>
<keyword evidence="4 6" id="KW-1133">Transmembrane helix</keyword>
<evidence type="ECO:0000256" key="2">
    <source>
        <dbReference type="ARBA" id="ARBA00022475"/>
    </source>
</evidence>
<evidence type="ECO:0000256" key="5">
    <source>
        <dbReference type="ARBA" id="ARBA00023136"/>
    </source>
</evidence>
<feature type="transmembrane region" description="Helical" evidence="6">
    <location>
        <begin position="286"/>
        <end position="302"/>
    </location>
</feature>
<dbReference type="AlphaFoldDB" id="A0A928Z4I3"/>
<dbReference type="InterPro" id="IPR052159">
    <property type="entry name" value="Competence_DNA_uptake"/>
</dbReference>
<feature type="transmembrane region" description="Helical" evidence="6">
    <location>
        <begin position="257"/>
        <end position="279"/>
    </location>
</feature>
<proteinExistence type="predicted"/>
<gene>
    <name evidence="9" type="ORF">IQ266_23245</name>
</gene>
<evidence type="ECO:0000313" key="10">
    <source>
        <dbReference type="Proteomes" id="UP000625316"/>
    </source>
</evidence>
<feature type="domain" description="ComEC/Rec2-related protein" evidence="7">
    <location>
        <begin position="243"/>
        <end position="497"/>
    </location>
</feature>
<evidence type="ECO:0000256" key="1">
    <source>
        <dbReference type="ARBA" id="ARBA00004651"/>
    </source>
</evidence>
<keyword evidence="10" id="KW-1185">Reference proteome</keyword>
<name>A0A928Z4I3_9CYAN</name>